<evidence type="ECO:0000256" key="3">
    <source>
        <dbReference type="ARBA" id="ARBA00022679"/>
    </source>
</evidence>
<dbReference type="SUPFAM" id="SSF53756">
    <property type="entry name" value="UDP-Glycosyltransferase/glycogen phosphorylase"/>
    <property type="match status" value="1"/>
</dbReference>
<proteinExistence type="inferred from homology"/>
<accession>A0A1F7I8R0</accession>
<dbReference type="Gene3D" id="3.40.50.2000">
    <property type="entry name" value="Glycogen Phosphorylase B"/>
    <property type="match status" value="2"/>
</dbReference>
<dbReference type="PANTHER" id="PTHR48043">
    <property type="entry name" value="EG:EG0003.4 PROTEIN-RELATED"/>
    <property type="match status" value="1"/>
</dbReference>
<evidence type="ECO:0000256" key="1">
    <source>
        <dbReference type="ARBA" id="ARBA00009995"/>
    </source>
</evidence>
<dbReference type="AlphaFoldDB" id="A0A1F7I8R0"/>
<dbReference type="Pfam" id="PF00201">
    <property type="entry name" value="UDPGT"/>
    <property type="match status" value="1"/>
</dbReference>
<gene>
    <name evidence="4" type="ORF">A2954_05025</name>
</gene>
<evidence type="ECO:0000313" key="4">
    <source>
        <dbReference type="EMBL" id="OGK39758.1"/>
    </source>
</evidence>
<dbReference type="FunFam" id="3.40.50.2000:FF:000072">
    <property type="entry name" value="Glycosyl transferase"/>
    <property type="match status" value="1"/>
</dbReference>
<evidence type="ECO:0000313" key="5">
    <source>
        <dbReference type="Proteomes" id="UP000177698"/>
    </source>
</evidence>
<organism evidence="4 5">
    <name type="scientific">Candidatus Roizmanbacteria bacterium RIFCSPLOWO2_01_FULL_37_12</name>
    <dbReference type="NCBI Taxonomy" id="1802056"/>
    <lineage>
        <taxon>Bacteria</taxon>
        <taxon>Candidatus Roizmaniibacteriota</taxon>
    </lineage>
</organism>
<reference evidence="4 5" key="1">
    <citation type="journal article" date="2016" name="Nat. Commun.">
        <title>Thousands of microbial genomes shed light on interconnected biogeochemical processes in an aquifer system.</title>
        <authorList>
            <person name="Anantharaman K."/>
            <person name="Brown C.T."/>
            <person name="Hug L.A."/>
            <person name="Sharon I."/>
            <person name="Castelle C.J."/>
            <person name="Probst A.J."/>
            <person name="Thomas B.C."/>
            <person name="Singh A."/>
            <person name="Wilkins M.J."/>
            <person name="Karaoz U."/>
            <person name="Brodie E.L."/>
            <person name="Williams K.H."/>
            <person name="Hubbard S.S."/>
            <person name="Banfield J.F."/>
        </authorList>
    </citation>
    <scope>NUCLEOTIDE SEQUENCE [LARGE SCALE GENOMIC DNA]</scope>
</reference>
<keyword evidence="2" id="KW-0328">Glycosyltransferase</keyword>
<dbReference type="GO" id="GO:0016758">
    <property type="term" value="F:hexosyltransferase activity"/>
    <property type="evidence" value="ECO:0007669"/>
    <property type="project" value="InterPro"/>
</dbReference>
<protein>
    <recommendedName>
        <fullName evidence="6">Glycosyl transferase</fullName>
    </recommendedName>
</protein>
<dbReference type="InterPro" id="IPR006326">
    <property type="entry name" value="UDPGT_MGT-like"/>
</dbReference>
<name>A0A1F7I8R0_9BACT</name>
<dbReference type="NCBIfam" id="TIGR01426">
    <property type="entry name" value="MGT"/>
    <property type="match status" value="1"/>
</dbReference>
<dbReference type="PANTHER" id="PTHR48043:SF145">
    <property type="entry name" value="FI06409P-RELATED"/>
    <property type="match status" value="1"/>
</dbReference>
<dbReference type="EMBL" id="MGAG01000037">
    <property type="protein sequence ID" value="OGK39758.1"/>
    <property type="molecule type" value="Genomic_DNA"/>
</dbReference>
<dbReference type="InterPro" id="IPR002213">
    <property type="entry name" value="UDP_glucos_trans"/>
</dbReference>
<evidence type="ECO:0000256" key="2">
    <source>
        <dbReference type="ARBA" id="ARBA00022676"/>
    </source>
</evidence>
<dbReference type="CDD" id="cd03784">
    <property type="entry name" value="GT1_Gtf-like"/>
    <property type="match status" value="1"/>
</dbReference>
<keyword evidence="3" id="KW-0808">Transferase</keyword>
<evidence type="ECO:0008006" key="6">
    <source>
        <dbReference type="Google" id="ProtNLM"/>
    </source>
</evidence>
<comment type="similarity">
    <text evidence="1">Belongs to the UDP-glycosyltransferase family.</text>
</comment>
<sequence>MKFLFITNPAYGHLNPQLGIISELVKKGHKVVVYNTQEFAEKIKQTGAEFRSPPFKIDKFELRQMDSALNIAEKILEIADPAITSLNNVVSYEHFDCLLHDAVSLWGKIVGLKNKIPTVSLVPSMAINSKVILAYTKYLLSDYWQEIKKPLRTLETFKRHSMFYKNIGEKTPPIFDLFINKERLNIVFTSRYFQPFAESFDSSYKFVGPIIFDRKEEQVPSELLQTDKPIVYVSLGTAFNDDIIFYKTLINAFSQLPYQAFISIGSYLKNSDLGKIPENVHVKNYLPQLEILKKSSLFISHGGMNSVNESLYFGVPMLLFPIIQEQHVNASRVEELGFGIYFHNKIINQGEIISAVQKILKDSFYSQNAKMISKTQHEAGGLTAAVNQILDYASRTTN</sequence>
<dbReference type="InterPro" id="IPR050271">
    <property type="entry name" value="UDP-glycosyltransferase"/>
</dbReference>
<dbReference type="STRING" id="1802056.A2954_05025"/>
<comment type="caution">
    <text evidence="4">The sequence shown here is derived from an EMBL/GenBank/DDBJ whole genome shotgun (WGS) entry which is preliminary data.</text>
</comment>
<dbReference type="GO" id="GO:0008194">
    <property type="term" value="F:UDP-glycosyltransferase activity"/>
    <property type="evidence" value="ECO:0007669"/>
    <property type="project" value="InterPro"/>
</dbReference>
<dbReference type="Proteomes" id="UP000177698">
    <property type="component" value="Unassembled WGS sequence"/>
</dbReference>